<dbReference type="SUPFAM" id="SSF46689">
    <property type="entry name" value="Homeodomain-like"/>
    <property type="match status" value="1"/>
</dbReference>
<protein>
    <submittedName>
        <fullName evidence="4">TetR/AcrR family transcriptional regulator</fullName>
    </submittedName>
</protein>
<proteinExistence type="predicted"/>
<dbReference type="AlphaFoldDB" id="A0A4R4EEP4"/>
<evidence type="ECO:0000259" key="3">
    <source>
        <dbReference type="PROSITE" id="PS50977"/>
    </source>
</evidence>
<dbReference type="PROSITE" id="PS50977">
    <property type="entry name" value="HTH_TETR_2"/>
    <property type="match status" value="1"/>
</dbReference>
<feature type="domain" description="HTH tetR-type" evidence="3">
    <location>
        <begin position="6"/>
        <end position="66"/>
    </location>
</feature>
<dbReference type="GO" id="GO:0003677">
    <property type="term" value="F:DNA binding"/>
    <property type="evidence" value="ECO:0007669"/>
    <property type="project" value="UniProtKB-UniRule"/>
</dbReference>
<evidence type="ECO:0000313" key="4">
    <source>
        <dbReference type="EMBL" id="TCZ76651.1"/>
    </source>
</evidence>
<dbReference type="InterPro" id="IPR001647">
    <property type="entry name" value="HTH_TetR"/>
</dbReference>
<dbReference type="OrthoDB" id="66596at2"/>
<dbReference type="Gene3D" id="1.10.357.10">
    <property type="entry name" value="Tetracycline Repressor, domain 2"/>
    <property type="match status" value="1"/>
</dbReference>
<keyword evidence="5" id="KW-1185">Reference proteome</keyword>
<evidence type="ECO:0000256" key="1">
    <source>
        <dbReference type="ARBA" id="ARBA00023125"/>
    </source>
</evidence>
<name>A0A4R4EEP4_9BACL</name>
<accession>A0A4R4EEP4</accession>
<reference evidence="4 5" key="1">
    <citation type="submission" date="2019-03" db="EMBL/GenBank/DDBJ databases">
        <authorList>
            <person name="Kim M.K.M."/>
        </authorList>
    </citation>
    <scope>NUCLEOTIDE SEQUENCE [LARGE SCALE GENOMIC DNA]</scope>
    <source>
        <strain evidence="4 5">18JY21-1</strain>
    </source>
</reference>
<gene>
    <name evidence="4" type="ORF">E0485_13765</name>
</gene>
<dbReference type="Proteomes" id="UP000295418">
    <property type="component" value="Unassembled WGS sequence"/>
</dbReference>
<dbReference type="Pfam" id="PF00440">
    <property type="entry name" value="TetR_N"/>
    <property type="match status" value="1"/>
</dbReference>
<evidence type="ECO:0000256" key="2">
    <source>
        <dbReference type="PROSITE-ProRule" id="PRU00335"/>
    </source>
</evidence>
<evidence type="ECO:0000313" key="5">
    <source>
        <dbReference type="Proteomes" id="UP000295418"/>
    </source>
</evidence>
<dbReference type="InterPro" id="IPR009057">
    <property type="entry name" value="Homeodomain-like_sf"/>
</dbReference>
<comment type="caution">
    <text evidence="4">The sequence shown here is derived from an EMBL/GenBank/DDBJ whole genome shotgun (WGS) entry which is preliminary data.</text>
</comment>
<dbReference type="RefSeq" id="WP_132418624.1">
    <property type="nucleotide sequence ID" value="NZ_SKFG01000012.1"/>
</dbReference>
<dbReference type="EMBL" id="SKFG01000012">
    <property type="protein sequence ID" value="TCZ76651.1"/>
    <property type="molecule type" value="Genomic_DNA"/>
</dbReference>
<organism evidence="4 5">
    <name type="scientific">Paenibacillus albiflavus</name>
    <dbReference type="NCBI Taxonomy" id="2545760"/>
    <lineage>
        <taxon>Bacteria</taxon>
        <taxon>Bacillati</taxon>
        <taxon>Bacillota</taxon>
        <taxon>Bacilli</taxon>
        <taxon>Bacillales</taxon>
        <taxon>Paenibacillaceae</taxon>
        <taxon>Paenibacillus</taxon>
    </lineage>
</organism>
<sequence length="190" mass="21399">MAPKNKFSKQDIIDAAFNVAKVEGIDTITIRKVAEKLGSSIAPIYVNFNDIEELKQEVVNKTLEVAKQLLLDQNSGQPFRDIGIASLRFAKEYSVLFRDLIIKHNSYMNYDKNDVSLVVEMMKKDDELSVLSDEELMNILFKMQIFQTGLSVMAANGLLPDHLQDEQLIEVLDSVALDIVTAACMRQKDA</sequence>
<feature type="DNA-binding region" description="H-T-H motif" evidence="2">
    <location>
        <begin position="29"/>
        <end position="48"/>
    </location>
</feature>
<keyword evidence="1 2" id="KW-0238">DNA-binding</keyword>